<feature type="domain" description="DUF985" evidence="1">
    <location>
        <begin position="39"/>
        <end position="164"/>
    </location>
</feature>
<dbReference type="Pfam" id="PF06172">
    <property type="entry name" value="Cupin_5"/>
    <property type="match status" value="1"/>
</dbReference>
<gene>
    <name evidence="2" type="ORF">AA0521_0133</name>
</gene>
<dbReference type="PANTHER" id="PTHR33387">
    <property type="entry name" value="RMLC-LIKE JELLY ROLL FOLD PROTEIN"/>
    <property type="match status" value="1"/>
</dbReference>
<protein>
    <submittedName>
        <fullName evidence="2">Cupin superfamily protein</fullName>
    </submittedName>
</protein>
<name>A0ABQ0PE08_9PROT</name>
<reference evidence="2" key="1">
    <citation type="submission" date="2013-04" db="EMBL/GenBank/DDBJ databases">
        <title>The genome sequencing project of 58 acetic acid bacteria.</title>
        <authorList>
            <person name="Okamoto-Kainuma A."/>
            <person name="Ishikawa M."/>
            <person name="Umino S."/>
            <person name="Koizumi Y."/>
            <person name="Shiwa Y."/>
            <person name="Yoshikawa H."/>
            <person name="Matsutani M."/>
            <person name="Matsushita K."/>
        </authorList>
    </citation>
    <scope>NUCLEOTIDE SEQUENCE</scope>
    <source>
        <strain evidence="2">NRIC 0521</strain>
    </source>
</reference>
<dbReference type="SUPFAM" id="SSF51182">
    <property type="entry name" value="RmlC-like cupins"/>
    <property type="match status" value="1"/>
</dbReference>
<dbReference type="InterPro" id="IPR014710">
    <property type="entry name" value="RmlC-like_jellyroll"/>
</dbReference>
<dbReference type="EMBL" id="BAQJ01000004">
    <property type="protein sequence ID" value="GBQ64266.1"/>
    <property type="molecule type" value="Genomic_DNA"/>
</dbReference>
<dbReference type="CDD" id="cd06121">
    <property type="entry name" value="cupin_YML079wp"/>
    <property type="match status" value="1"/>
</dbReference>
<evidence type="ECO:0000313" key="2">
    <source>
        <dbReference type="EMBL" id="GBQ64266.1"/>
    </source>
</evidence>
<dbReference type="InterPro" id="IPR009327">
    <property type="entry name" value="Cupin_DUF985"/>
</dbReference>
<sequence length="175" mass="19183">MPDGVREEFLNDFKSLCPEYEFSMIDLRDPSIPAERVRQALGLHPHPEGGSYREIWRDTPSDGPRGAVSTIMFLLAAEERSHWHRVDAAEIWCWQGGSPLMLEIAPRAGSPIERVTLGPLPEQGQVMQAVVPAGAWQAASTVGAWSLMGCQVAPAFIFSSFELAPPGWSPQGEAE</sequence>
<evidence type="ECO:0000259" key="1">
    <source>
        <dbReference type="Pfam" id="PF06172"/>
    </source>
</evidence>
<organism evidence="2 3">
    <name type="scientific">Komagataeibacter intermedius NRIC 0521</name>
    <dbReference type="NCBI Taxonomy" id="1307934"/>
    <lineage>
        <taxon>Bacteria</taxon>
        <taxon>Pseudomonadati</taxon>
        <taxon>Pseudomonadota</taxon>
        <taxon>Alphaproteobacteria</taxon>
        <taxon>Acetobacterales</taxon>
        <taxon>Acetobacteraceae</taxon>
        <taxon>Komagataeibacter</taxon>
    </lineage>
</organism>
<dbReference type="Gene3D" id="2.60.120.10">
    <property type="entry name" value="Jelly Rolls"/>
    <property type="match status" value="1"/>
</dbReference>
<dbReference type="PANTHER" id="PTHR33387:SF3">
    <property type="entry name" value="DUF985 DOMAIN-CONTAINING PROTEIN"/>
    <property type="match status" value="1"/>
</dbReference>
<dbReference type="InterPro" id="IPR011051">
    <property type="entry name" value="RmlC_Cupin_sf"/>
</dbReference>
<accession>A0ABQ0PE08</accession>
<proteinExistence type="predicted"/>
<evidence type="ECO:0000313" key="3">
    <source>
        <dbReference type="Proteomes" id="UP001061452"/>
    </source>
</evidence>
<keyword evidence="3" id="KW-1185">Reference proteome</keyword>
<dbReference type="Proteomes" id="UP001061452">
    <property type="component" value="Unassembled WGS sequence"/>
</dbReference>
<comment type="caution">
    <text evidence="2">The sequence shown here is derived from an EMBL/GenBank/DDBJ whole genome shotgun (WGS) entry which is preliminary data.</text>
</comment>
<dbReference type="InterPro" id="IPR039935">
    <property type="entry name" value="YML079W-like"/>
</dbReference>